<dbReference type="InterPro" id="IPR036663">
    <property type="entry name" value="Fumarylacetoacetase_C_sf"/>
</dbReference>
<evidence type="ECO:0000259" key="2">
    <source>
        <dbReference type="Pfam" id="PF18288"/>
    </source>
</evidence>
<evidence type="ECO:0000313" key="3">
    <source>
        <dbReference type="EMBL" id="SHO58202.1"/>
    </source>
</evidence>
<dbReference type="PANTHER" id="PTHR43211">
    <property type="entry name" value="FUMARYLACETOACETATE HYDROLASE"/>
    <property type="match status" value="1"/>
</dbReference>
<evidence type="ECO:0000259" key="1">
    <source>
        <dbReference type="Pfam" id="PF01557"/>
    </source>
</evidence>
<gene>
    <name evidence="3" type="ORF">VQ7734_03972</name>
</gene>
<dbReference type="EC" id="4.3.2.3" evidence="3"/>
<feature type="domain" description="Fumarylacetoacetase N-terminal" evidence="2">
    <location>
        <begin position="1"/>
        <end position="77"/>
    </location>
</feature>
<dbReference type="OrthoDB" id="9775905at2"/>
<organism evidence="3 4">
    <name type="scientific">Vibrio quintilis</name>
    <dbReference type="NCBI Taxonomy" id="1117707"/>
    <lineage>
        <taxon>Bacteria</taxon>
        <taxon>Pseudomonadati</taxon>
        <taxon>Pseudomonadota</taxon>
        <taxon>Gammaproteobacteria</taxon>
        <taxon>Vibrionales</taxon>
        <taxon>Vibrionaceae</taxon>
        <taxon>Vibrio</taxon>
    </lineage>
</organism>
<dbReference type="Pfam" id="PF01557">
    <property type="entry name" value="FAA_hydrolase"/>
    <property type="match status" value="1"/>
</dbReference>
<keyword evidence="4" id="KW-1185">Reference proteome</keyword>
<dbReference type="EMBL" id="FRFG01000058">
    <property type="protein sequence ID" value="SHO58202.1"/>
    <property type="molecule type" value="Genomic_DNA"/>
</dbReference>
<dbReference type="InterPro" id="IPR041072">
    <property type="entry name" value="FAA_hydro_N"/>
</dbReference>
<dbReference type="AlphaFoldDB" id="A0A1M7Z062"/>
<dbReference type="STRING" id="1117707.VQ7734_03972"/>
<dbReference type="Gene3D" id="3.90.850.10">
    <property type="entry name" value="Fumarylacetoacetase-like, C-terminal domain"/>
    <property type="match status" value="1"/>
</dbReference>
<proteinExistence type="predicted"/>
<accession>A0A1M7Z062</accession>
<sequence>MKFATINNGERDGQLVLVSRDLTRKTDISHLAPTMQYLLENWSDVTPKLESLYQQLNQEQIETSAFVPADVMAPLPRSYQWCDGSAFLNHGVLLQKAFDLPPQKDYDTIPLMYQGAADTLIGPEAPVCLPDESDDIDFEGEFAVFVDEVPMGCSPGQALSAIRLIGLVNDVSLRKYIGREMNSGFGFMHAKPSSGFAPVAVTPDELGDAWRDGKVCLPLHIEWNHQWFGEANGSEMDFSFPQLIVHAAYSRKLSAGTIIGSGTVSNVDSVKGSSCIAERRALDMLEYGEIRTGFMKFGDHIRMEAFNSGGESIFGAISQTIQQGGLSHE</sequence>
<feature type="domain" description="Fumarylacetoacetase-like C-terminal" evidence="1">
    <location>
        <begin position="81"/>
        <end position="320"/>
    </location>
</feature>
<reference evidence="4" key="1">
    <citation type="submission" date="2016-12" db="EMBL/GenBank/DDBJ databases">
        <authorList>
            <person name="Rodrigo-Torres L."/>
            <person name="Arahal R.D."/>
            <person name="Lucena T."/>
        </authorList>
    </citation>
    <scope>NUCLEOTIDE SEQUENCE [LARGE SCALE GENOMIC DNA]</scope>
</reference>
<protein>
    <submittedName>
        <fullName evidence="3">Ureidoglycolate lyase</fullName>
        <ecNumber evidence="3">4.3.2.3</ecNumber>
    </submittedName>
</protein>
<dbReference type="InterPro" id="IPR011234">
    <property type="entry name" value="Fumarylacetoacetase-like_C"/>
</dbReference>
<dbReference type="Proteomes" id="UP000184600">
    <property type="component" value="Unassembled WGS sequence"/>
</dbReference>
<dbReference type="PANTHER" id="PTHR43211:SF1">
    <property type="entry name" value="BLL6422 PROTEIN"/>
    <property type="match status" value="1"/>
</dbReference>
<evidence type="ECO:0000313" key="4">
    <source>
        <dbReference type="Proteomes" id="UP000184600"/>
    </source>
</evidence>
<dbReference type="SUPFAM" id="SSF56529">
    <property type="entry name" value="FAH"/>
    <property type="match status" value="1"/>
</dbReference>
<dbReference type="Pfam" id="PF18288">
    <property type="entry name" value="FAA_hydro_N_2"/>
    <property type="match status" value="1"/>
</dbReference>
<keyword evidence="3" id="KW-0456">Lyase</keyword>
<name>A0A1M7Z062_9VIBR</name>
<dbReference type="RefSeq" id="WP_073585650.1">
    <property type="nucleotide sequence ID" value="NZ_AP024897.1"/>
</dbReference>
<dbReference type="GO" id="GO:0050385">
    <property type="term" value="F:ureidoglycolate lyase activity"/>
    <property type="evidence" value="ECO:0007669"/>
    <property type="project" value="UniProtKB-EC"/>
</dbReference>